<evidence type="ECO:0000313" key="2">
    <source>
        <dbReference type="EMBL" id="SVB37823.1"/>
    </source>
</evidence>
<dbReference type="AlphaFoldDB" id="A0A382DJN5"/>
<dbReference type="SUPFAM" id="SSF53448">
    <property type="entry name" value="Nucleotide-diphospho-sugar transferases"/>
    <property type="match status" value="1"/>
</dbReference>
<gene>
    <name evidence="2" type="ORF">METZ01_LOCUS190677</name>
</gene>
<sequence length="188" mass="21183">MDNDNKLLLPIEGVAIIQHVCKTVLSANINPVIVITGYENEIVSQAIPKEVDNIVYNSDWNSGMASSIYKGISSLPENIDGNMIVLGDMPMISRDTLQLLIEQFINEKGRRIIYPIYKNRQVNPVIFPQKYFSEILSSTGDRGCKKVLKQYPDDAIGIPIQSQEVVLDCDTKDDYFHLLAKKSDYVET</sequence>
<feature type="domain" description="MobA-like NTP transferase" evidence="1">
    <location>
        <begin position="3"/>
        <end position="151"/>
    </location>
</feature>
<dbReference type="GO" id="GO:0016779">
    <property type="term" value="F:nucleotidyltransferase activity"/>
    <property type="evidence" value="ECO:0007669"/>
    <property type="project" value="UniProtKB-ARBA"/>
</dbReference>
<dbReference type="EMBL" id="UINC01039398">
    <property type="protein sequence ID" value="SVB37823.1"/>
    <property type="molecule type" value="Genomic_DNA"/>
</dbReference>
<dbReference type="CDD" id="cd04182">
    <property type="entry name" value="GT_2_like_f"/>
    <property type="match status" value="1"/>
</dbReference>
<dbReference type="PANTHER" id="PTHR43777">
    <property type="entry name" value="MOLYBDENUM COFACTOR CYTIDYLYLTRANSFERASE"/>
    <property type="match status" value="1"/>
</dbReference>
<proteinExistence type="predicted"/>
<reference evidence="2" key="1">
    <citation type="submission" date="2018-05" db="EMBL/GenBank/DDBJ databases">
        <authorList>
            <person name="Lanie J.A."/>
            <person name="Ng W.-L."/>
            <person name="Kazmierczak K.M."/>
            <person name="Andrzejewski T.M."/>
            <person name="Davidsen T.M."/>
            <person name="Wayne K.J."/>
            <person name="Tettelin H."/>
            <person name="Glass J.I."/>
            <person name="Rusch D."/>
            <person name="Podicherti R."/>
            <person name="Tsui H.-C.T."/>
            <person name="Winkler M.E."/>
        </authorList>
    </citation>
    <scope>NUCLEOTIDE SEQUENCE</scope>
</reference>
<accession>A0A382DJN5</accession>
<dbReference type="PANTHER" id="PTHR43777:SF1">
    <property type="entry name" value="MOLYBDENUM COFACTOR CYTIDYLYLTRANSFERASE"/>
    <property type="match status" value="1"/>
</dbReference>
<dbReference type="InterPro" id="IPR029044">
    <property type="entry name" value="Nucleotide-diphossugar_trans"/>
</dbReference>
<organism evidence="2">
    <name type="scientific">marine metagenome</name>
    <dbReference type="NCBI Taxonomy" id="408172"/>
    <lineage>
        <taxon>unclassified sequences</taxon>
        <taxon>metagenomes</taxon>
        <taxon>ecological metagenomes</taxon>
    </lineage>
</organism>
<protein>
    <recommendedName>
        <fullName evidence="1">MobA-like NTP transferase domain-containing protein</fullName>
    </recommendedName>
</protein>
<name>A0A382DJN5_9ZZZZ</name>
<dbReference type="Gene3D" id="3.90.550.10">
    <property type="entry name" value="Spore Coat Polysaccharide Biosynthesis Protein SpsA, Chain A"/>
    <property type="match status" value="1"/>
</dbReference>
<evidence type="ECO:0000259" key="1">
    <source>
        <dbReference type="Pfam" id="PF12804"/>
    </source>
</evidence>
<dbReference type="InterPro" id="IPR025877">
    <property type="entry name" value="MobA-like_NTP_Trfase"/>
</dbReference>
<dbReference type="Pfam" id="PF12804">
    <property type="entry name" value="NTP_transf_3"/>
    <property type="match status" value="1"/>
</dbReference>